<evidence type="ECO:0000256" key="8">
    <source>
        <dbReference type="SAM" id="MobiDB-lite"/>
    </source>
</evidence>
<evidence type="ECO:0000256" key="7">
    <source>
        <dbReference type="PROSITE-ProRule" id="PRU00042"/>
    </source>
</evidence>
<dbReference type="PANTHER" id="PTHR12549:SF38">
    <property type="entry name" value="JMJC DOMAIN-CONTAINING HISTONE DEMETHYLASE 2, ISOFORM A"/>
    <property type="match status" value="1"/>
</dbReference>
<dbReference type="SMART" id="SM00355">
    <property type="entry name" value="ZnF_C2H2"/>
    <property type="match status" value="5"/>
</dbReference>
<dbReference type="AlphaFoldDB" id="E4YF61"/>
<keyword evidence="4 7" id="KW-0863">Zinc-finger</keyword>
<evidence type="ECO:0000256" key="1">
    <source>
        <dbReference type="ARBA" id="ARBA00004123"/>
    </source>
</evidence>
<feature type="domain" description="C2H2-type" evidence="10">
    <location>
        <begin position="160"/>
        <end position="193"/>
    </location>
</feature>
<evidence type="ECO:0000256" key="6">
    <source>
        <dbReference type="ARBA" id="ARBA00023242"/>
    </source>
</evidence>
<dbReference type="GO" id="GO:0008270">
    <property type="term" value="F:zinc ion binding"/>
    <property type="evidence" value="ECO:0007669"/>
    <property type="project" value="UniProtKB-KW"/>
</dbReference>
<dbReference type="InterPro" id="IPR003347">
    <property type="entry name" value="JmjC_dom"/>
</dbReference>
<dbReference type="Gene3D" id="2.60.120.650">
    <property type="entry name" value="Cupin"/>
    <property type="match status" value="1"/>
</dbReference>
<reference evidence="12" key="1">
    <citation type="journal article" date="2010" name="Science">
        <title>Plasticity of animal genome architecture unmasked by rapid evolution of a pelagic tunicate.</title>
        <authorList>
            <person name="Denoeud F."/>
            <person name="Henriet S."/>
            <person name="Mungpakdee S."/>
            <person name="Aury J.M."/>
            <person name="Da Silva C."/>
            <person name="Brinkmann H."/>
            <person name="Mikhaleva J."/>
            <person name="Olsen L.C."/>
            <person name="Jubin C."/>
            <person name="Canestro C."/>
            <person name="Bouquet J.M."/>
            <person name="Danks G."/>
            <person name="Poulain J."/>
            <person name="Campsteijn C."/>
            <person name="Adamski M."/>
            <person name="Cross I."/>
            <person name="Yadetie F."/>
            <person name="Muffato M."/>
            <person name="Louis A."/>
            <person name="Butcher S."/>
            <person name="Tsagkogeorga G."/>
            <person name="Konrad A."/>
            <person name="Singh S."/>
            <person name="Jensen M.F."/>
            <person name="Cong E.H."/>
            <person name="Eikeseth-Otteraa H."/>
            <person name="Noel B."/>
            <person name="Anthouard V."/>
            <person name="Porcel B.M."/>
            <person name="Kachouri-Lafond R."/>
            <person name="Nishino A."/>
            <person name="Ugolini M."/>
            <person name="Chourrout P."/>
            <person name="Nishida H."/>
            <person name="Aasland R."/>
            <person name="Huzurbazar S."/>
            <person name="Westhof E."/>
            <person name="Delsuc F."/>
            <person name="Lehrach H."/>
            <person name="Reinhardt R."/>
            <person name="Weissenbach J."/>
            <person name="Roy S.W."/>
            <person name="Artiguenave F."/>
            <person name="Postlethwait J.H."/>
            <person name="Manak J.R."/>
            <person name="Thompson E.M."/>
            <person name="Jaillon O."/>
            <person name="Du Pasquier L."/>
            <person name="Boudinot P."/>
            <person name="Liberles D.A."/>
            <person name="Volff J.N."/>
            <person name="Philippe H."/>
            <person name="Lenhard B."/>
            <person name="Roest Crollius H."/>
            <person name="Wincker P."/>
            <person name="Chourrout D."/>
        </authorList>
    </citation>
    <scope>NUCLEOTIDE SEQUENCE [LARGE SCALE GENOMIC DNA]</scope>
</reference>
<dbReference type="FunFam" id="3.30.160.60:FF:000125">
    <property type="entry name" value="Putative zinc finger protein 143"/>
    <property type="match status" value="1"/>
</dbReference>
<feature type="domain" description="JmjC" evidence="11">
    <location>
        <begin position="469"/>
        <end position="685"/>
    </location>
</feature>
<comment type="subcellular location">
    <subcellularLocation>
        <location evidence="1">Nucleus</location>
    </subcellularLocation>
</comment>
<protein>
    <submittedName>
        <fullName evidence="12">Uncharacterized protein</fullName>
    </submittedName>
</protein>
<dbReference type="GO" id="GO:0006357">
    <property type="term" value="P:regulation of transcription by RNA polymerase II"/>
    <property type="evidence" value="ECO:0007669"/>
    <property type="project" value="TreeGrafter"/>
</dbReference>
<dbReference type="PROSITE" id="PS51184">
    <property type="entry name" value="JMJC"/>
    <property type="match status" value="1"/>
</dbReference>
<feature type="compositionally biased region" description="Low complexity" evidence="8">
    <location>
        <begin position="290"/>
        <end position="301"/>
    </location>
</feature>
<evidence type="ECO:0000259" key="10">
    <source>
        <dbReference type="PROSITE" id="PS50157"/>
    </source>
</evidence>
<dbReference type="GO" id="GO:0000785">
    <property type="term" value="C:chromatin"/>
    <property type="evidence" value="ECO:0007669"/>
    <property type="project" value="TreeGrafter"/>
</dbReference>
<evidence type="ECO:0000256" key="9">
    <source>
        <dbReference type="SAM" id="SignalP"/>
    </source>
</evidence>
<proteinExistence type="predicted"/>
<dbReference type="Gene3D" id="3.30.160.60">
    <property type="entry name" value="Classic Zinc Finger"/>
    <property type="match status" value="4"/>
</dbReference>
<evidence type="ECO:0000259" key="11">
    <source>
        <dbReference type="PROSITE" id="PS51184"/>
    </source>
</evidence>
<evidence type="ECO:0000256" key="3">
    <source>
        <dbReference type="ARBA" id="ARBA00022737"/>
    </source>
</evidence>
<dbReference type="InterPro" id="IPR036236">
    <property type="entry name" value="Znf_C2H2_sf"/>
</dbReference>
<feature type="chain" id="PRO_5003191082" evidence="9">
    <location>
        <begin position="28"/>
        <end position="732"/>
    </location>
</feature>
<keyword evidence="5" id="KW-0862">Zinc</keyword>
<dbReference type="Pfam" id="PF02373">
    <property type="entry name" value="JmjC"/>
    <property type="match status" value="1"/>
</dbReference>
<dbReference type="PROSITE" id="PS00028">
    <property type="entry name" value="ZINC_FINGER_C2H2_1"/>
    <property type="match status" value="2"/>
</dbReference>
<dbReference type="SMART" id="SM00558">
    <property type="entry name" value="JmjC"/>
    <property type="match status" value="1"/>
</dbReference>
<evidence type="ECO:0000256" key="2">
    <source>
        <dbReference type="ARBA" id="ARBA00022723"/>
    </source>
</evidence>
<dbReference type="SUPFAM" id="SSF51197">
    <property type="entry name" value="Clavaminate synthase-like"/>
    <property type="match status" value="1"/>
</dbReference>
<dbReference type="GO" id="GO:0031490">
    <property type="term" value="F:chromatin DNA binding"/>
    <property type="evidence" value="ECO:0007669"/>
    <property type="project" value="TreeGrafter"/>
</dbReference>
<dbReference type="GO" id="GO:0000118">
    <property type="term" value="C:histone deacetylase complex"/>
    <property type="evidence" value="ECO:0007669"/>
    <property type="project" value="TreeGrafter"/>
</dbReference>
<keyword evidence="2" id="KW-0479">Metal-binding</keyword>
<dbReference type="Proteomes" id="UP000011014">
    <property type="component" value="Unassembled WGS sequence"/>
</dbReference>
<feature type="signal peptide" evidence="9">
    <location>
        <begin position="1"/>
        <end position="27"/>
    </location>
</feature>
<dbReference type="GO" id="GO:0032454">
    <property type="term" value="F:histone H3K9 demethylase activity"/>
    <property type="evidence" value="ECO:0007669"/>
    <property type="project" value="InterPro"/>
</dbReference>
<feature type="domain" description="C2H2-type" evidence="10">
    <location>
        <begin position="223"/>
        <end position="253"/>
    </location>
</feature>
<dbReference type="PANTHER" id="PTHR12549">
    <property type="entry name" value="JMJC DOMAIN-CONTAINING HISTONE DEMETHYLATION PROTEIN"/>
    <property type="match status" value="1"/>
</dbReference>
<dbReference type="FunFam" id="3.30.160.60:FF:000031">
    <property type="entry name" value="GLI family zinc finger 3"/>
    <property type="match status" value="1"/>
</dbReference>
<sequence length="732" mass="84454">MSKRSPEASAVLTSWLLLRAVVLPALYSDFLEVLHQTFNSNIQTNNKISFKMQQQYQQTYDPLYAQSGVYLRLPESNYSHVQTTGRAHHQCEWMHDGQICGYSFAKMSDFINHLTLDHVNCPTNDEATCSWAGCARQDKPFKAKYKLVNHLRIHTGEKPFVCDTLLSGVPCGKQFARSENLKIHRRIHTGEKPFDCYHPGCSKTFSNSSDRKKHMNVHKKGVLKCPIEGCEREYCHPSSLRKHMKSLHADSAKGVKIPTRSTVEVGEKRSRDDEEEYQSTKRQKTALDCSVGSPLTSGSSSSDDEASLPAVNPFQAENILSTYAPDYYNQQFLQYFNNTNYYEQATHSPSALDTAIYSYWGRQEPIVVYDLHQHPSFEMKIWSVDYFEQNYSDERAFLINCRENDQLQKSALKDFWLGFADYDHRYLKSSKKPPIYKLKDWPTTDDICKKMPLHFKAFKEFLPCHEICHRDGALNLARYLPKYFCIPDLGPKMYIAYGWLEEFIDKSKQEIFMKMKQGSTDCHIDISGAVNIMTNVVEPANSFTKRQRSDALRNLLVEGGLSDEEIQNFTESGRTPGALWHIWPVCDTEKIRKLLHKQDEKQYEKKSGNDAIHDQDTYITSDIRKMLEENDIKGKFILQCEGDAVFIPSGAIHQVLNINSCIKIACDFISPQCVRRSLLTTEELRQLSSTHQNREDKLQLKAHLFHTAKEIFSSILWEPIFTQKLHQKPNQF</sequence>
<dbReference type="Pfam" id="PF23561">
    <property type="entry name" value="zf-C2H2_15"/>
    <property type="match status" value="1"/>
</dbReference>
<keyword evidence="3" id="KW-0677">Repeat</keyword>
<dbReference type="InterPro" id="IPR013087">
    <property type="entry name" value="Znf_C2H2_type"/>
</dbReference>
<keyword evidence="9" id="KW-0732">Signal</keyword>
<feature type="domain" description="C2H2-type" evidence="10">
    <location>
        <begin position="194"/>
        <end position="218"/>
    </location>
</feature>
<dbReference type="EMBL" id="FN654479">
    <property type="protein sequence ID" value="CBY34148.1"/>
    <property type="molecule type" value="Genomic_DNA"/>
</dbReference>
<evidence type="ECO:0000256" key="5">
    <source>
        <dbReference type="ARBA" id="ARBA00022833"/>
    </source>
</evidence>
<dbReference type="PROSITE" id="PS50157">
    <property type="entry name" value="ZINC_FINGER_C2H2_2"/>
    <property type="match status" value="4"/>
</dbReference>
<gene>
    <name evidence="12" type="ORF">GSOID_T00024145001</name>
</gene>
<name>E4YF61_OIKDI</name>
<dbReference type="SUPFAM" id="SSF57667">
    <property type="entry name" value="beta-beta-alpha zinc fingers"/>
    <property type="match status" value="2"/>
</dbReference>
<feature type="domain" description="C2H2-type" evidence="10">
    <location>
        <begin position="132"/>
        <end position="159"/>
    </location>
</feature>
<keyword evidence="6" id="KW-0539">Nucleus</keyword>
<accession>E4YF61</accession>
<dbReference type="InterPro" id="IPR045109">
    <property type="entry name" value="LSDs-like"/>
</dbReference>
<evidence type="ECO:0000313" key="12">
    <source>
        <dbReference type="EMBL" id="CBY34148.1"/>
    </source>
</evidence>
<dbReference type="Pfam" id="PF00096">
    <property type="entry name" value="zf-C2H2"/>
    <property type="match status" value="3"/>
</dbReference>
<dbReference type="GO" id="GO:0003712">
    <property type="term" value="F:transcription coregulator activity"/>
    <property type="evidence" value="ECO:0007669"/>
    <property type="project" value="TreeGrafter"/>
</dbReference>
<evidence type="ECO:0000256" key="4">
    <source>
        <dbReference type="ARBA" id="ARBA00022771"/>
    </source>
</evidence>
<dbReference type="InterPro" id="IPR056436">
    <property type="entry name" value="Znf-C2H2_ZIC1-5/GLI1-3-like"/>
</dbReference>
<feature type="region of interest" description="Disordered" evidence="8">
    <location>
        <begin position="246"/>
        <end position="308"/>
    </location>
</feature>
<organism evidence="12">
    <name type="scientific">Oikopleura dioica</name>
    <name type="common">Tunicate</name>
    <dbReference type="NCBI Taxonomy" id="34765"/>
    <lineage>
        <taxon>Eukaryota</taxon>
        <taxon>Metazoa</taxon>
        <taxon>Chordata</taxon>
        <taxon>Tunicata</taxon>
        <taxon>Appendicularia</taxon>
        <taxon>Copelata</taxon>
        <taxon>Oikopleuridae</taxon>
        <taxon>Oikopleura</taxon>
    </lineage>
</organism>